<keyword evidence="1" id="KW-0233">DNA recombination</keyword>
<dbReference type="EMBL" id="CATQJL010000001">
    <property type="protein sequence ID" value="CAJ0591117.1"/>
    <property type="molecule type" value="Genomic_DNA"/>
</dbReference>
<evidence type="ECO:0000256" key="1">
    <source>
        <dbReference type="ARBA" id="ARBA00023172"/>
    </source>
</evidence>
<dbReference type="InterPro" id="IPR002104">
    <property type="entry name" value="Integrase_catalytic"/>
</dbReference>
<accession>A0AA36DNW9</accession>
<dbReference type="InterPro" id="IPR052925">
    <property type="entry name" value="Phage_Integrase-like_Recomb"/>
</dbReference>
<protein>
    <recommendedName>
        <fullName evidence="3">Tyr recombinase domain-containing protein</fullName>
    </recommendedName>
</protein>
<dbReference type="PROSITE" id="PS51898">
    <property type="entry name" value="TYR_RECOMBINASE"/>
    <property type="match status" value="1"/>
</dbReference>
<dbReference type="Proteomes" id="UP001176961">
    <property type="component" value="Unassembled WGS sequence"/>
</dbReference>
<feature type="domain" description="Tyr recombinase" evidence="3">
    <location>
        <begin position="174"/>
        <end position="346"/>
    </location>
</feature>
<organism evidence="4 5">
    <name type="scientific">Cylicocyclus nassatus</name>
    <name type="common">Nematode worm</name>
    <dbReference type="NCBI Taxonomy" id="53992"/>
    <lineage>
        <taxon>Eukaryota</taxon>
        <taxon>Metazoa</taxon>
        <taxon>Ecdysozoa</taxon>
        <taxon>Nematoda</taxon>
        <taxon>Chromadorea</taxon>
        <taxon>Rhabditida</taxon>
        <taxon>Rhabditina</taxon>
        <taxon>Rhabditomorpha</taxon>
        <taxon>Strongyloidea</taxon>
        <taxon>Strongylidae</taxon>
        <taxon>Cylicocyclus</taxon>
    </lineage>
</organism>
<evidence type="ECO:0000313" key="4">
    <source>
        <dbReference type="EMBL" id="CAJ0591117.1"/>
    </source>
</evidence>
<dbReference type="Gene3D" id="1.10.443.10">
    <property type="entry name" value="Intergrase catalytic core"/>
    <property type="match status" value="1"/>
</dbReference>
<feature type="chain" id="PRO_5041385674" description="Tyr recombinase domain-containing protein" evidence="2">
    <location>
        <begin position="16"/>
        <end position="346"/>
    </location>
</feature>
<dbReference type="GO" id="GO:0006310">
    <property type="term" value="P:DNA recombination"/>
    <property type="evidence" value="ECO:0007669"/>
    <property type="project" value="UniProtKB-KW"/>
</dbReference>
<comment type="caution">
    <text evidence="4">The sequence shown here is derived from an EMBL/GenBank/DDBJ whole genome shotgun (WGS) entry which is preliminary data.</text>
</comment>
<keyword evidence="5" id="KW-1185">Reference proteome</keyword>
<reference evidence="4" key="1">
    <citation type="submission" date="2023-07" db="EMBL/GenBank/DDBJ databases">
        <authorList>
            <consortium name="CYATHOMIX"/>
        </authorList>
    </citation>
    <scope>NUCLEOTIDE SEQUENCE</scope>
    <source>
        <strain evidence="4">N/A</strain>
    </source>
</reference>
<dbReference type="SUPFAM" id="SSF56349">
    <property type="entry name" value="DNA breaking-rejoining enzymes"/>
    <property type="match status" value="1"/>
</dbReference>
<dbReference type="PANTHER" id="PTHR34605:SF3">
    <property type="entry name" value="P CELL-TYPE AGGLUTINATION PROTEIN MAP4-LIKE-RELATED"/>
    <property type="match status" value="1"/>
</dbReference>
<evidence type="ECO:0000259" key="3">
    <source>
        <dbReference type="PROSITE" id="PS51898"/>
    </source>
</evidence>
<dbReference type="GO" id="GO:0003677">
    <property type="term" value="F:DNA binding"/>
    <property type="evidence" value="ECO:0007669"/>
    <property type="project" value="InterPro"/>
</dbReference>
<dbReference type="PANTHER" id="PTHR34605">
    <property type="entry name" value="PHAGE_INTEGRASE DOMAIN-CONTAINING PROTEIN"/>
    <property type="match status" value="1"/>
</dbReference>
<dbReference type="AlphaFoldDB" id="A0AA36DNW9"/>
<dbReference type="GO" id="GO:0015074">
    <property type="term" value="P:DNA integration"/>
    <property type="evidence" value="ECO:0007669"/>
    <property type="project" value="InterPro"/>
</dbReference>
<evidence type="ECO:0000256" key="2">
    <source>
        <dbReference type="SAM" id="SignalP"/>
    </source>
</evidence>
<gene>
    <name evidence="4" type="ORF">CYNAS_LOCUS3100</name>
</gene>
<sequence length="346" mass="38091">MVVGILATALPWGFARVVPSIGSVRACVGLWCALEACNESVGNVLPVPRSDRLIDAKRRRAGETAGIAVDAGLKRVAELIESCFDSALAPGTIRIYRRVQEDFLNFIAKFGVPVSALNKLRNVYVAHLIDKNKIRSLGCHVAALAHFFGPLPREDDEILRALVRGAKRTSPPAKHRKKATQKDVDAVISWALQRKTLAAIAGAAMILLAFAAFLRVGELCEIRVSDLSRKGENEWWLTIRKSKTDQERRGSEVAFRLTGPALILWSVFENFLPRNPDQYIFSRSSAHPPTRDTISRRIKRVLKDAGLEHRSCSALEDLPAIITLVGSSISFMASGHFQDCESISVS</sequence>
<feature type="signal peptide" evidence="2">
    <location>
        <begin position="1"/>
        <end position="15"/>
    </location>
</feature>
<dbReference type="InterPro" id="IPR013762">
    <property type="entry name" value="Integrase-like_cat_sf"/>
</dbReference>
<evidence type="ECO:0000313" key="5">
    <source>
        <dbReference type="Proteomes" id="UP001176961"/>
    </source>
</evidence>
<proteinExistence type="predicted"/>
<dbReference type="Pfam" id="PF00589">
    <property type="entry name" value="Phage_integrase"/>
    <property type="match status" value="1"/>
</dbReference>
<keyword evidence="2" id="KW-0732">Signal</keyword>
<dbReference type="InterPro" id="IPR011010">
    <property type="entry name" value="DNA_brk_join_enz"/>
</dbReference>
<name>A0AA36DNW9_CYLNA</name>